<dbReference type="PANTHER" id="PTHR36020">
    <property type="entry name" value="TRANSMEMBRANE PROTEIN"/>
    <property type="match status" value="1"/>
</dbReference>
<reference evidence="1" key="1">
    <citation type="submission" date="2019-08" db="EMBL/GenBank/DDBJ databases">
        <title>Reference gene set and small RNA set construction with multiple tissues from Davidia involucrata Baill.</title>
        <authorList>
            <person name="Yang H."/>
            <person name="Zhou C."/>
            <person name="Li G."/>
            <person name="Wang J."/>
            <person name="Gao P."/>
            <person name="Wang M."/>
            <person name="Wang R."/>
            <person name="Zhao Y."/>
        </authorList>
    </citation>
    <scope>NUCLEOTIDE SEQUENCE</scope>
    <source>
        <tissue evidence="1">Mixed with DoveR01_LX</tissue>
    </source>
</reference>
<protein>
    <submittedName>
        <fullName evidence="1">Uncharacterized protein</fullName>
    </submittedName>
</protein>
<dbReference type="AlphaFoldDB" id="A0A5B7BFA7"/>
<accession>A0A5B7BFA7</accession>
<proteinExistence type="predicted"/>
<evidence type="ECO:0000313" key="1">
    <source>
        <dbReference type="EMBL" id="MPA67569.1"/>
    </source>
</evidence>
<dbReference type="EMBL" id="GHES01037010">
    <property type="protein sequence ID" value="MPA67569.1"/>
    <property type="molecule type" value="Transcribed_RNA"/>
</dbReference>
<gene>
    <name evidence="1" type="ORF">Din_037010</name>
</gene>
<name>A0A5B7BFA7_DAVIN</name>
<sequence length="626" mass="68359">MVPSFLSYLQTLWPFSPRGLDDLRVSDRLVRGLSIPEQTKQFVFAIHEPESQSIVYILAAQNLSEQAAVDAECLIKEVRPEVVVAQVTPSVLVEILAEESKSRNNLVNSMPTTSFEVLKGCFIKKINKEMYENVAGNLVLQEIFGVGFHGHHLAAKRAAEGVGSSFFLLEAPSVNAEGDSCGEPSIRNKFQALLLQQCSLVPQKVSSVSPKRFCVTNDLQHQMVRSICSYLAQSDSKVAHCSSVSEGEFQPRCNYQVPPFAQSIYPLLRDLHDIFVDLPSIGRALACAQKMLFDVDRGEKVDSQLLSEVQTFRLAVEGLRIALNNAARCSVSKRPGSARIEFSELPANDKSHVLLAQTLRSQTKNFKSIVAIVEASSLAGLRKYWKTPVSWEAEDLVKQLITRYEGDEKRLRIETLTDGNKPMVAVGAGATAVLGASSIPKLIPVSTFVKLVTFKIPVSLKLFLTYTQKAATIVLGKSFGPSKLVGHGIASYGAKTTSVLKAAASAQKIRAVAHSLIASAERTSFSIMRTAFYEIMRKRGGVQPVGAMPWTTFGCSVGTFAGLFMYADNIECAAESLPTAPSIASLGRGIRNLHQASQEVTQANISKIQETMESLMYSSNKVKTNE</sequence>
<organism evidence="1">
    <name type="scientific">Davidia involucrata</name>
    <name type="common">Dove tree</name>
    <dbReference type="NCBI Taxonomy" id="16924"/>
    <lineage>
        <taxon>Eukaryota</taxon>
        <taxon>Viridiplantae</taxon>
        <taxon>Streptophyta</taxon>
        <taxon>Embryophyta</taxon>
        <taxon>Tracheophyta</taxon>
        <taxon>Spermatophyta</taxon>
        <taxon>Magnoliopsida</taxon>
        <taxon>eudicotyledons</taxon>
        <taxon>Gunneridae</taxon>
        <taxon>Pentapetalae</taxon>
        <taxon>asterids</taxon>
        <taxon>Cornales</taxon>
        <taxon>Nyssaceae</taxon>
        <taxon>Davidia</taxon>
    </lineage>
</organism>
<dbReference type="PANTHER" id="PTHR36020:SF1">
    <property type="entry name" value="TRANSMEMBRANE PROTEIN"/>
    <property type="match status" value="1"/>
</dbReference>